<keyword evidence="8" id="KW-0812">Transmembrane</keyword>
<keyword evidence="8" id="KW-1133">Transmembrane helix</keyword>
<evidence type="ECO:0000256" key="7">
    <source>
        <dbReference type="SAM" id="Coils"/>
    </source>
</evidence>
<evidence type="ECO:0000256" key="8">
    <source>
        <dbReference type="SAM" id="Phobius"/>
    </source>
</evidence>
<evidence type="ECO:0000313" key="10">
    <source>
        <dbReference type="EMBL" id="RIX46517.1"/>
    </source>
</evidence>
<comment type="subcellular location">
    <subcellularLocation>
        <location evidence="1">Cell membrane</location>
        <topology evidence="1">Multi-pass membrane protein</topology>
    </subcellularLocation>
</comment>
<dbReference type="Gene3D" id="3.30.565.10">
    <property type="entry name" value="Histidine kinase-like ATPase, C-terminal domain"/>
    <property type="match status" value="1"/>
</dbReference>
<dbReference type="InterPro" id="IPR036890">
    <property type="entry name" value="HATPase_C_sf"/>
</dbReference>
<dbReference type="EMBL" id="QXQA01000027">
    <property type="protein sequence ID" value="RIX46517.1"/>
    <property type="molecule type" value="Genomic_DNA"/>
</dbReference>
<evidence type="ECO:0000256" key="1">
    <source>
        <dbReference type="ARBA" id="ARBA00004651"/>
    </source>
</evidence>
<reference evidence="10 11" key="1">
    <citation type="submission" date="2018-09" db="EMBL/GenBank/DDBJ databases">
        <title>Paenibacillus aracenensis nov. sp. isolated from a cave in southern Spain.</title>
        <authorList>
            <person name="Jurado V."/>
            <person name="Gutierrez-Patricio S."/>
            <person name="Gonzalez-Pimentel J.L."/>
            <person name="Miller A.Z."/>
            <person name="Laiz L."/>
            <person name="Saiz-Jimenez C."/>
        </authorList>
    </citation>
    <scope>NUCLEOTIDE SEQUENCE [LARGE SCALE GENOMIC DNA]</scope>
    <source>
        <strain evidence="10 11">DSM 22867</strain>
    </source>
</reference>
<keyword evidence="11" id="KW-1185">Reference proteome</keyword>
<feature type="transmembrane region" description="Helical" evidence="8">
    <location>
        <begin position="308"/>
        <end position="327"/>
    </location>
</feature>
<comment type="caution">
    <text evidence="10">The sequence shown here is derived from an EMBL/GenBank/DDBJ whole genome shotgun (WGS) entry which is preliminary data.</text>
</comment>
<dbReference type="PROSITE" id="PS50885">
    <property type="entry name" value="HAMP"/>
    <property type="match status" value="1"/>
</dbReference>
<feature type="transmembrane region" description="Helical" evidence="8">
    <location>
        <begin position="16"/>
        <end position="35"/>
    </location>
</feature>
<dbReference type="GO" id="GO:0005886">
    <property type="term" value="C:plasma membrane"/>
    <property type="evidence" value="ECO:0007669"/>
    <property type="project" value="UniProtKB-SubCell"/>
</dbReference>
<evidence type="ECO:0000256" key="2">
    <source>
        <dbReference type="ARBA" id="ARBA00022475"/>
    </source>
</evidence>
<feature type="coiled-coil region" evidence="7">
    <location>
        <begin position="369"/>
        <end position="401"/>
    </location>
</feature>
<dbReference type="SMART" id="SM00304">
    <property type="entry name" value="HAMP"/>
    <property type="match status" value="1"/>
</dbReference>
<protein>
    <submittedName>
        <fullName evidence="10">Sensor histidine kinase</fullName>
    </submittedName>
</protein>
<dbReference type="SUPFAM" id="SSF158472">
    <property type="entry name" value="HAMP domain-like"/>
    <property type="match status" value="1"/>
</dbReference>
<dbReference type="PANTHER" id="PTHR34220">
    <property type="entry name" value="SENSOR HISTIDINE KINASE YPDA"/>
    <property type="match status" value="1"/>
</dbReference>
<dbReference type="SUPFAM" id="SSF55874">
    <property type="entry name" value="ATPase domain of HSP90 chaperone/DNA topoisomerase II/histidine kinase"/>
    <property type="match status" value="1"/>
</dbReference>
<gene>
    <name evidence="10" type="ORF">D3P08_26265</name>
</gene>
<organism evidence="10 11">
    <name type="scientific">Paenibacillus nanensis</name>
    <dbReference type="NCBI Taxonomy" id="393251"/>
    <lineage>
        <taxon>Bacteria</taxon>
        <taxon>Bacillati</taxon>
        <taxon>Bacillota</taxon>
        <taxon>Bacilli</taxon>
        <taxon>Bacillales</taxon>
        <taxon>Paenibacillaceae</taxon>
        <taxon>Paenibacillus</taxon>
    </lineage>
</organism>
<evidence type="ECO:0000256" key="5">
    <source>
        <dbReference type="ARBA" id="ARBA00022777"/>
    </source>
</evidence>
<dbReference type="InterPro" id="IPR050640">
    <property type="entry name" value="Bact_2-comp_sensor_kinase"/>
</dbReference>
<dbReference type="Pfam" id="PF00672">
    <property type="entry name" value="HAMP"/>
    <property type="match status" value="1"/>
</dbReference>
<dbReference type="Pfam" id="PF06580">
    <property type="entry name" value="His_kinase"/>
    <property type="match status" value="1"/>
</dbReference>
<dbReference type="Proteomes" id="UP000266482">
    <property type="component" value="Unassembled WGS sequence"/>
</dbReference>
<keyword evidence="5 10" id="KW-0418">Kinase</keyword>
<dbReference type="Gene3D" id="6.10.340.10">
    <property type="match status" value="1"/>
</dbReference>
<evidence type="ECO:0000256" key="6">
    <source>
        <dbReference type="ARBA" id="ARBA00023136"/>
    </source>
</evidence>
<evidence type="ECO:0000313" key="11">
    <source>
        <dbReference type="Proteomes" id="UP000266482"/>
    </source>
</evidence>
<evidence type="ECO:0000259" key="9">
    <source>
        <dbReference type="PROSITE" id="PS50885"/>
    </source>
</evidence>
<dbReference type="CDD" id="cd06225">
    <property type="entry name" value="HAMP"/>
    <property type="match status" value="1"/>
</dbReference>
<name>A0A3A1UI35_9BACL</name>
<keyword evidence="6 8" id="KW-0472">Membrane</keyword>
<dbReference type="InterPro" id="IPR010559">
    <property type="entry name" value="Sig_transdc_His_kin_internal"/>
</dbReference>
<dbReference type="Gene3D" id="3.30.450.20">
    <property type="entry name" value="PAS domain"/>
    <property type="match status" value="1"/>
</dbReference>
<keyword evidence="2" id="KW-1003">Cell membrane</keyword>
<keyword evidence="3" id="KW-0597">Phosphoprotein</keyword>
<sequence length="596" mass="67939">MKYRSYFKSISIKNKIFATMIILVVISITVIAFFANNISQKAIIEKAKNNSLRELVLINNNIETLITNVEDYSKMLATDYRLQEVLYTDMSVEKPEGGLENLIMRKKLSEVLSNFVEPNTKVKAASVLSSRIQWADVGYADNEYAARLFGTEPVAMKLENNNKPIWTGLVPFKFRYDSTESNVFAVSKAVVHKEFGKTIGMVALYVKESVIAAIYENSLNHQGGEFYILDEKHSIISSRNKSLLYHDFTDMTAISLPNLGERETSFILGKGDDELLVSTQHFEPLSWTIISVIPLDAITVENKEITKLIIRIGIWCLIFAMGISFFLSRSITKPLFILASTMRKIRNGQMNVRSSYKSMNEIGHLSDGFNSLMDRIEALVAKNAEEERTKSEIEFKLLQSQVKPHFLYNTVETIISLIKLNMKTEAIAAAKYMANFYNISLSRGNDVISIREEMKLTESYLEIQKLRYVEYMDYSMDIDEDIMCYATPKLMLQPIVENAIYHGLKWKKEKGYLQIVGFMQNGQIIIEVHDNGVGMDKQQMEQLLEPAVEDKRKVSFGARSVNSRIKMLYGDLYGLDVESVSGSYTKVTIRLPIKEL</sequence>
<keyword evidence="4" id="KW-0808">Transferase</keyword>
<evidence type="ECO:0000256" key="3">
    <source>
        <dbReference type="ARBA" id="ARBA00022553"/>
    </source>
</evidence>
<feature type="domain" description="HAMP" evidence="9">
    <location>
        <begin position="329"/>
        <end position="381"/>
    </location>
</feature>
<dbReference type="OrthoDB" id="9809348at2"/>
<keyword evidence="7" id="KW-0175">Coiled coil</keyword>
<dbReference type="SMART" id="SM00387">
    <property type="entry name" value="HATPase_c"/>
    <property type="match status" value="1"/>
</dbReference>
<dbReference type="PANTHER" id="PTHR34220:SF7">
    <property type="entry name" value="SENSOR HISTIDINE KINASE YPDA"/>
    <property type="match status" value="1"/>
</dbReference>
<dbReference type="Pfam" id="PF02518">
    <property type="entry name" value="HATPase_c"/>
    <property type="match status" value="1"/>
</dbReference>
<accession>A0A3A1UI35</accession>
<dbReference type="InterPro" id="IPR003660">
    <property type="entry name" value="HAMP_dom"/>
</dbReference>
<evidence type="ECO:0000256" key="4">
    <source>
        <dbReference type="ARBA" id="ARBA00022679"/>
    </source>
</evidence>
<proteinExistence type="predicted"/>
<dbReference type="InterPro" id="IPR003594">
    <property type="entry name" value="HATPase_dom"/>
</dbReference>
<dbReference type="GO" id="GO:0000155">
    <property type="term" value="F:phosphorelay sensor kinase activity"/>
    <property type="evidence" value="ECO:0007669"/>
    <property type="project" value="InterPro"/>
</dbReference>
<dbReference type="AlphaFoldDB" id="A0A3A1UI35"/>